<keyword evidence="3" id="KW-1185">Reference proteome</keyword>
<dbReference type="EMBL" id="QICL01000002">
    <property type="protein sequence ID" value="PXV68105.1"/>
    <property type="molecule type" value="Genomic_DNA"/>
</dbReference>
<dbReference type="RefSeq" id="WP_146212692.1">
    <property type="nucleotide sequence ID" value="NZ_QICL01000002.1"/>
</dbReference>
<accession>A0A2V3Q000</accession>
<evidence type="ECO:0000256" key="1">
    <source>
        <dbReference type="SAM" id="SignalP"/>
    </source>
</evidence>
<feature type="signal peptide" evidence="1">
    <location>
        <begin position="1"/>
        <end position="22"/>
    </location>
</feature>
<comment type="caution">
    <text evidence="2">The sequence shown here is derived from an EMBL/GenBank/DDBJ whole genome shotgun (WGS) entry which is preliminary data.</text>
</comment>
<dbReference type="OrthoDB" id="5984340at2"/>
<dbReference type="Proteomes" id="UP000247973">
    <property type="component" value="Unassembled WGS sequence"/>
</dbReference>
<keyword evidence="1" id="KW-0732">Signal</keyword>
<dbReference type="AlphaFoldDB" id="A0A2V3Q000"/>
<reference evidence="2 3" key="1">
    <citation type="submission" date="2018-03" db="EMBL/GenBank/DDBJ databases">
        <title>Genomic Encyclopedia of Archaeal and Bacterial Type Strains, Phase II (KMG-II): from individual species to whole genera.</title>
        <authorList>
            <person name="Goeker M."/>
        </authorList>
    </citation>
    <scope>NUCLEOTIDE SEQUENCE [LARGE SCALE GENOMIC DNA]</scope>
    <source>
        <strain evidence="2 3">DSM 100214</strain>
    </source>
</reference>
<gene>
    <name evidence="2" type="ORF">CLV62_102137</name>
</gene>
<feature type="chain" id="PRO_5015950341" evidence="1">
    <location>
        <begin position="23"/>
        <end position="252"/>
    </location>
</feature>
<proteinExistence type="predicted"/>
<sequence>MNSKFLLFLIIYILVSAGNCFANNSDDQNIRLIDTVVVVQQKEFHLRQVPRFEFDSLRAIHFVPPSEPITDMETIQKILGPEYDIIYDISTAYGDSCYYIKEFRRNNKFRLLIQETDGLKGYYPRERIMLYYGGNSSDQAFFTDTGDDAYNPAYSVTSADKRFRITGLHTGQESADLRIEWRGAKQQYEVLCDDLWEIIEQIPYEANIGRREFIFSPFWVDNTLYFRVGYSVDEEDWAGEYNFIAITMPSKK</sequence>
<evidence type="ECO:0000313" key="2">
    <source>
        <dbReference type="EMBL" id="PXV68105.1"/>
    </source>
</evidence>
<evidence type="ECO:0000313" key="3">
    <source>
        <dbReference type="Proteomes" id="UP000247973"/>
    </source>
</evidence>
<name>A0A2V3Q000_9BACT</name>
<protein>
    <submittedName>
        <fullName evidence="2">Uncharacterized protein</fullName>
    </submittedName>
</protein>
<organism evidence="2 3">
    <name type="scientific">Dysgonomonas alginatilytica</name>
    <dbReference type="NCBI Taxonomy" id="1605892"/>
    <lineage>
        <taxon>Bacteria</taxon>
        <taxon>Pseudomonadati</taxon>
        <taxon>Bacteroidota</taxon>
        <taxon>Bacteroidia</taxon>
        <taxon>Bacteroidales</taxon>
        <taxon>Dysgonomonadaceae</taxon>
        <taxon>Dysgonomonas</taxon>
    </lineage>
</organism>